<organism evidence="2 3">
    <name type="scientific">Hesseltinella vesiculosa</name>
    <dbReference type="NCBI Taxonomy" id="101127"/>
    <lineage>
        <taxon>Eukaryota</taxon>
        <taxon>Fungi</taxon>
        <taxon>Fungi incertae sedis</taxon>
        <taxon>Mucoromycota</taxon>
        <taxon>Mucoromycotina</taxon>
        <taxon>Mucoromycetes</taxon>
        <taxon>Mucorales</taxon>
        <taxon>Cunninghamellaceae</taxon>
        <taxon>Hesseltinella</taxon>
    </lineage>
</organism>
<feature type="region of interest" description="Disordered" evidence="1">
    <location>
        <begin position="99"/>
        <end position="252"/>
    </location>
</feature>
<accession>A0A1X2GXC0</accession>
<comment type="caution">
    <text evidence="2">The sequence shown here is derived from an EMBL/GenBank/DDBJ whole genome shotgun (WGS) entry which is preliminary data.</text>
</comment>
<gene>
    <name evidence="2" type="ORF">DM01DRAFT_1403190</name>
</gene>
<evidence type="ECO:0000256" key="1">
    <source>
        <dbReference type="SAM" id="MobiDB-lite"/>
    </source>
</evidence>
<dbReference type="EMBL" id="MCGT01000001">
    <property type="protein sequence ID" value="ORX62737.1"/>
    <property type="molecule type" value="Genomic_DNA"/>
</dbReference>
<evidence type="ECO:0000313" key="2">
    <source>
        <dbReference type="EMBL" id="ORX62737.1"/>
    </source>
</evidence>
<keyword evidence="3" id="KW-1185">Reference proteome</keyword>
<reference evidence="2 3" key="1">
    <citation type="submission" date="2016-07" db="EMBL/GenBank/DDBJ databases">
        <title>Pervasive Adenine N6-methylation of Active Genes in Fungi.</title>
        <authorList>
            <consortium name="DOE Joint Genome Institute"/>
            <person name="Mondo S.J."/>
            <person name="Dannebaum R.O."/>
            <person name="Kuo R.C."/>
            <person name="Labutti K."/>
            <person name="Haridas S."/>
            <person name="Kuo A."/>
            <person name="Salamov A."/>
            <person name="Ahrendt S.R."/>
            <person name="Lipzen A."/>
            <person name="Sullivan W."/>
            <person name="Andreopoulos W.B."/>
            <person name="Clum A."/>
            <person name="Lindquist E."/>
            <person name="Daum C."/>
            <person name="Ramamoorthy G.K."/>
            <person name="Gryganskyi A."/>
            <person name="Culley D."/>
            <person name="Magnuson J.K."/>
            <person name="James T.Y."/>
            <person name="O'Malley M.A."/>
            <person name="Stajich J.E."/>
            <person name="Spatafora J.W."/>
            <person name="Visel A."/>
            <person name="Grigoriev I.V."/>
        </authorList>
    </citation>
    <scope>NUCLEOTIDE SEQUENCE [LARGE SCALE GENOMIC DNA]</scope>
    <source>
        <strain evidence="2 3">NRRL 3301</strain>
    </source>
</reference>
<sequence length="314" mass="36387">MSRPVQNNRYALYQTDPASWVCGCPYFIHSRFLLCKHLVHRSRHLGNSQGHLTPRRYVITRNHSAPYVKLIPHDSAPRFMFIEIGNLDILVNPAADLEVSRPRSPPVDFRAIPSPPTHRISVSPRTSPNQPPLPLRSPNVDDDVLVIPPRRRPYVPSSITVSPSTLLHQSPQLHRRPHPSSPASNVIVIDDTDDDGGESTSPVPRTRRRVEPRQPSNEELVERLETSMRESRERQRQIQQEQDRINERKRSEDTYFERLSRQMRQHLPSDQVSPFDEALASDDIDRYLEEVRRSRRANNTPRTWNGSSRYTMQM</sequence>
<evidence type="ECO:0000313" key="3">
    <source>
        <dbReference type="Proteomes" id="UP000242146"/>
    </source>
</evidence>
<evidence type="ECO:0008006" key="4">
    <source>
        <dbReference type="Google" id="ProtNLM"/>
    </source>
</evidence>
<feature type="compositionally biased region" description="Polar residues" evidence="1">
    <location>
        <begin position="157"/>
        <end position="172"/>
    </location>
</feature>
<proteinExistence type="predicted"/>
<protein>
    <recommendedName>
        <fullName evidence="4">SWIM-type domain-containing protein</fullName>
    </recommendedName>
</protein>
<feature type="compositionally biased region" description="Basic and acidic residues" evidence="1">
    <location>
        <begin position="220"/>
        <end position="252"/>
    </location>
</feature>
<dbReference type="AlphaFoldDB" id="A0A1X2GXC0"/>
<dbReference type="OrthoDB" id="3262412at2759"/>
<dbReference type="Proteomes" id="UP000242146">
    <property type="component" value="Unassembled WGS sequence"/>
</dbReference>
<name>A0A1X2GXC0_9FUNG</name>